<dbReference type="Gene3D" id="2.30.38.10">
    <property type="entry name" value="Luciferase, Domain 3"/>
    <property type="match status" value="1"/>
</dbReference>
<keyword evidence="7" id="KW-1185">Reference proteome</keyword>
<evidence type="ECO:0000259" key="5">
    <source>
        <dbReference type="Pfam" id="PF13193"/>
    </source>
</evidence>
<dbReference type="CDD" id="cd05920">
    <property type="entry name" value="23DHB-AMP_lg"/>
    <property type="match status" value="1"/>
</dbReference>
<evidence type="ECO:0000256" key="2">
    <source>
        <dbReference type="ARBA" id="ARBA00022598"/>
    </source>
</evidence>
<evidence type="ECO:0000259" key="4">
    <source>
        <dbReference type="Pfam" id="PF00501"/>
    </source>
</evidence>
<dbReference type="InterPro" id="IPR011963">
    <property type="entry name" value="DHB_AMP_lig"/>
</dbReference>
<feature type="domain" description="AMP-binding enzyme C-terminal" evidence="5">
    <location>
        <begin position="462"/>
        <end position="539"/>
    </location>
</feature>
<dbReference type="InterPro" id="IPR050237">
    <property type="entry name" value="ATP-dep_AMP-bd_enzyme"/>
</dbReference>
<dbReference type="InterPro" id="IPR020845">
    <property type="entry name" value="AMP-binding_CS"/>
</dbReference>
<reference evidence="6 7" key="1">
    <citation type="submission" date="2023-05" db="EMBL/GenBank/DDBJ databases">
        <title>Streptantibioticus silvisoli sp. nov., acidotolerant actinomycetes 1 from pine litter.</title>
        <authorList>
            <person name="Swiecimska M."/>
            <person name="Golinska P."/>
            <person name="Sangal V."/>
            <person name="Wachnowicz B."/>
            <person name="Goodfellow M."/>
        </authorList>
    </citation>
    <scope>NUCLEOTIDE SEQUENCE [LARGE SCALE GENOMIC DNA]</scope>
    <source>
        <strain evidence="6 7">DSM 42109</strain>
    </source>
</reference>
<feature type="region of interest" description="Disordered" evidence="3">
    <location>
        <begin position="539"/>
        <end position="569"/>
    </location>
</feature>
<evidence type="ECO:0000313" key="7">
    <source>
        <dbReference type="Proteomes" id="UP001214441"/>
    </source>
</evidence>
<dbReference type="Gene3D" id="3.30.300.30">
    <property type="match status" value="1"/>
</dbReference>
<dbReference type="InterPro" id="IPR000873">
    <property type="entry name" value="AMP-dep_synth/lig_dom"/>
</dbReference>
<comment type="pathway">
    <text evidence="1">Siderophore biosynthesis.</text>
</comment>
<dbReference type="PANTHER" id="PTHR43767:SF1">
    <property type="entry name" value="NONRIBOSOMAL PEPTIDE SYNTHASE PES1 (EUROFUNG)-RELATED"/>
    <property type="match status" value="1"/>
</dbReference>
<dbReference type="InterPro" id="IPR025110">
    <property type="entry name" value="AMP-bd_C"/>
</dbReference>
<sequence>MSVTGRPYEHADGPECPTWPQEFAERYRAAGYWRGETFGGMLRERAAAHPDRVAIVDPAAGSRWTYEELDARADRLAAGLMERGIAKGDKVVVQLPNVAEFFEVIFALFRIGALPVFALPAHRETEIGYFCSFTEAAAYVIPAEHGGYDYRDLAAKVRAEVPKLRHVFVAADAGEVPEPFEALSSVRATGQVEVAGPAPGDLAFLQLSGGSTGAPKLIPRTHDDYMYSLWGSNEICGVDQDSVYLCALPAAHNFPLSSPGSLGALYAGARVVLCPRPSPDVAFPLIARERVTLTGLVPPLALVWTEAAPGTPHDLSSLEVLLVGGAKFSEEAARRVRPALGCTLQQVFGMAEGLVNYTRLDDDEETVVTTQGRPISPDDEIRVVDDDDNDLPVGATGHLLTRGPYTIRGYWRAPRHNARSFTEDGFYRTGDVVRLTPTGHLVVEGRAKDQINRGGEKIAAEEVENHLLAHPSVHDANVVAEPDPYLGERTRAYVILRAGAEPLKPVAVKKFVRARGLAAYKVPDHVEFVDAFPQTGVGKISKKDLRSDAARPTDRPGPGPGPGDQPSDT</sequence>
<dbReference type="EMBL" id="JANCPR020000050">
    <property type="protein sequence ID" value="MDJ1137061.1"/>
    <property type="molecule type" value="Genomic_DNA"/>
</dbReference>
<dbReference type="Gene3D" id="3.40.50.980">
    <property type="match status" value="2"/>
</dbReference>
<protein>
    <submittedName>
        <fullName evidence="6">(2,3-dihydroxybenzoyl)adenylate synthase</fullName>
    </submittedName>
</protein>
<dbReference type="SUPFAM" id="SSF56801">
    <property type="entry name" value="Acetyl-CoA synthetase-like"/>
    <property type="match status" value="1"/>
</dbReference>
<dbReference type="RefSeq" id="WP_274039395.1">
    <property type="nucleotide sequence ID" value="NZ_JANCPR020000050.1"/>
</dbReference>
<proteinExistence type="predicted"/>
<dbReference type="Pfam" id="PF00501">
    <property type="entry name" value="AMP-binding"/>
    <property type="match status" value="1"/>
</dbReference>
<dbReference type="InterPro" id="IPR045851">
    <property type="entry name" value="AMP-bd_C_sf"/>
</dbReference>
<dbReference type="PROSITE" id="PS00455">
    <property type="entry name" value="AMP_BINDING"/>
    <property type="match status" value="1"/>
</dbReference>
<feature type="compositionally biased region" description="Basic and acidic residues" evidence="3">
    <location>
        <begin position="541"/>
        <end position="554"/>
    </location>
</feature>
<evidence type="ECO:0000256" key="1">
    <source>
        <dbReference type="ARBA" id="ARBA00004924"/>
    </source>
</evidence>
<dbReference type="PANTHER" id="PTHR43767">
    <property type="entry name" value="LONG-CHAIN-FATTY-ACID--COA LIGASE"/>
    <property type="match status" value="1"/>
</dbReference>
<accession>A0ABT7A6X8</accession>
<organism evidence="6 7">
    <name type="scientific">Streptomyces iconiensis</name>
    <dbReference type="NCBI Taxonomy" id="1384038"/>
    <lineage>
        <taxon>Bacteria</taxon>
        <taxon>Bacillati</taxon>
        <taxon>Actinomycetota</taxon>
        <taxon>Actinomycetes</taxon>
        <taxon>Kitasatosporales</taxon>
        <taxon>Streptomycetaceae</taxon>
        <taxon>Streptomyces</taxon>
    </lineage>
</organism>
<gene>
    <name evidence="6" type="ORF">NMN56_034995</name>
</gene>
<keyword evidence="2" id="KW-0436">Ligase</keyword>
<comment type="caution">
    <text evidence="6">The sequence shown here is derived from an EMBL/GenBank/DDBJ whole genome shotgun (WGS) entry which is preliminary data.</text>
</comment>
<feature type="domain" description="AMP-dependent synthetase/ligase" evidence="4">
    <location>
        <begin position="42"/>
        <end position="411"/>
    </location>
</feature>
<evidence type="ECO:0000313" key="6">
    <source>
        <dbReference type="EMBL" id="MDJ1137061.1"/>
    </source>
</evidence>
<dbReference type="Proteomes" id="UP001214441">
    <property type="component" value="Unassembled WGS sequence"/>
</dbReference>
<dbReference type="Pfam" id="PF13193">
    <property type="entry name" value="AMP-binding_C"/>
    <property type="match status" value="1"/>
</dbReference>
<name>A0ABT7A6X8_9ACTN</name>
<evidence type="ECO:0000256" key="3">
    <source>
        <dbReference type="SAM" id="MobiDB-lite"/>
    </source>
</evidence>
<dbReference type="NCBIfam" id="TIGR02275">
    <property type="entry name" value="DHB_AMP_lig"/>
    <property type="match status" value="1"/>
</dbReference>